<accession>A0A0N5AQZ8</accession>
<dbReference type="AlphaFoldDB" id="A0A0N5AQZ8"/>
<proteinExistence type="predicted"/>
<dbReference type="Pfam" id="PF12836">
    <property type="entry name" value="HHH_3"/>
    <property type="match status" value="1"/>
</dbReference>
<dbReference type="STRING" id="451379.A0A0N5AQZ8"/>
<dbReference type="InterPro" id="IPR023323">
    <property type="entry name" value="Tex-like_dom_sf"/>
</dbReference>
<keyword evidence="2" id="KW-1185">Reference proteome</keyword>
<dbReference type="InterPro" id="IPR032639">
    <property type="entry name" value="Tex_YqgF"/>
</dbReference>
<dbReference type="SUPFAM" id="SSF158832">
    <property type="entry name" value="Tex N-terminal region-like"/>
    <property type="match status" value="1"/>
</dbReference>
<dbReference type="GO" id="GO:0006139">
    <property type="term" value="P:nucleobase-containing compound metabolic process"/>
    <property type="evidence" value="ECO:0007669"/>
    <property type="project" value="InterPro"/>
</dbReference>
<dbReference type="InterPro" id="IPR050437">
    <property type="entry name" value="Ribos_protein_bS1-like"/>
</dbReference>
<dbReference type="Pfam" id="PF09371">
    <property type="entry name" value="Tex_N"/>
    <property type="match status" value="1"/>
</dbReference>
<dbReference type="InterPro" id="IPR006641">
    <property type="entry name" value="YqgF/RNaseH-like_dom"/>
</dbReference>
<name>A0A0N5AQZ8_9BILA</name>
<organism evidence="2 3">
    <name type="scientific">Syphacia muris</name>
    <dbReference type="NCBI Taxonomy" id="451379"/>
    <lineage>
        <taxon>Eukaryota</taxon>
        <taxon>Metazoa</taxon>
        <taxon>Ecdysozoa</taxon>
        <taxon>Nematoda</taxon>
        <taxon>Chromadorea</taxon>
        <taxon>Rhabditida</taxon>
        <taxon>Spirurina</taxon>
        <taxon>Oxyuridomorpha</taxon>
        <taxon>Oxyuroidea</taxon>
        <taxon>Oxyuridae</taxon>
        <taxon>Syphacia</taxon>
    </lineage>
</organism>
<dbReference type="GO" id="GO:0006412">
    <property type="term" value="P:translation"/>
    <property type="evidence" value="ECO:0007669"/>
    <property type="project" value="TreeGrafter"/>
</dbReference>
<dbReference type="InterPro" id="IPR003029">
    <property type="entry name" value="S1_domain"/>
</dbReference>
<dbReference type="InterPro" id="IPR012340">
    <property type="entry name" value="NA-bd_OB-fold"/>
</dbReference>
<dbReference type="InterPro" id="IPR023319">
    <property type="entry name" value="Tex-like_HTH_dom_sf"/>
</dbReference>
<evidence type="ECO:0000259" key="1">
    <source>
        <dbReference type="PROSITE" id="PS50126"/>
    </source>
</evidence>
<dbReference type="Pfam" id="PF00575">
    <property type="entry name" value="S1"/>
    <property type="match status" value="1"/>
</dbReference>
<dbReference type="Pfam" id="PF16921">
    <property type="entry name" value="Tex_YqgF"/>
    <property type="match status" value="2"/>
</dbReference>
<feature type="domain" description="S1 motif" evidence="1">
    <location>
        <begin position="725"/>
        <end position="788"/>
    </location>
</feature>
<dbReference type="SUPFAM" id="SSF50249">
    <property type="entry name" value="Nucleic acid-binding proteins"/>
    <property type="match status" value="1"/>
</dbReference>
<dbReference type="Pfam" id="PF17674">
    <property type="entry name" value="HHH_9"/>
    <property type="match status" value="1"/>
</dbReference>
<dbReference type="Proteomes" id="UP000046393">
    <property type="component" value="Unplaced"/>
</dbReference>
<dbReference type="InterPro" id="IPR010994">
    <property type="entry name" value="RuvA_2-like"/>
</dbReference>
<protein>
    <submittedName>
        <fullName evidence="3">S1 motif domain-containing protein</fullName>
    </submittedName>
</protein>
<dbReference type="SMART" id="SM00732">
    <property type="entry name" value="YqgFc"/>
    <property type="match status" value="1"/>
</dbReference>
<dbReference type="PANTHER" id="PTHR10724">
    <property type="entry name" value="30S RIBOSOMAL PROTEIN S1"/>
    <property type="match status" value="1"/>
</dbReference>
<dbReference type="SMART" id="SM00316">
    <property type="entry name" value="S1"/>
    <property type="match status" value="1"/>
</dbReference>
<dbReference type="SUPFAM" id="SSF47781">
    <property type="entry name" value="RuvA domain 2-like"/>
    <property type="match status" value="2"/>
</dbReference>
<dbReference type="Gene3D" id="1.10.150.310">
    <property type="entry name" value="Tex RuvX-like domain-like"/>
    <property type="match status" value="1"/>
</dbReference>
<dbReference type="InterPro" id="IPR041692">
    <property type="entry name" value="HHH_9"/>
</dbReference>
<dbReference type="SUPFAM" id="SSF53098">
    <property type="entry name" value="Ribonuclease H-like"/>
    <property type="match status" value="1"/>
</dbReference>
<dbReference type="InterPro" id="IPR012337">
    <property type="entry name" value="RNaseH-like_sf"/>
</dbReference>
<dbReference type="Gene3D" id="2.40.50.140">
    <property type="entry name" value="Nucleic acid-binding proteins"/>
    <property type="match status" value="1"/>
</dbReference>
<evidence type="ECO:0000313" key="3">
    <source>
        <dbReference type="WBParaSite" id="SMUV_0000712701-mRNA-1"/>
    </source>
</evidence>
<dbReference type="PROSITE" id="PS50126">
    <property type="entry name" value="S1"/>
    <property type="match status" value="1"/>
</dbReference>
<dbReference type="PANTHER" id="PTHR10724:SF10">
    <property type="entry name" value="S1 RNA-BINDING DOMAIN-CONTAINING PROTEIN 1"/>
    <property type="match status" value="1"/>
</dbReference>
<dbReference type="GO" id="GO:0003735">
    <property type="term" value="F:structural constituent of ribosome"/>
    <property type="evidence" value="ECO:0007669"/>
    <property type="project" value="TreeGrafter"/>
</dbReference>
<dbReference type="GO" id="GO:0003729">
    <property type="term" value="F:mRNA binding"/>
    <property type="evidence" value="ECO:0007669"/>
    <property type="project" value="TreeGrafter"/>
</dbReference>
<reference evidence="3" key="1">
    <citation type="submission" date="2017-02" db="UniProtKB">
        <authorList>
            <consortium name="WormBaseParasite"/>
        </authorList>
    </citation>
    <scope>IDENTIFICATION</scope>
</reference>
<sequence length="788" mass="88625">MILRAVKAYFGCEFFLCISIRCFVMDKVWTVPEYIATELNLDLDVSRNIVDLFETGHEIPFIARYRRHMTQNASPDDLRHVLRAYEDAKNLKAKAEKFVKKINDIDAPESKKSKIKAALMRTMDEAELESLFEPFKKTKKHTLAAAAAELGVEPLCQKILNGSSVDFSKFVNASKEGLEDVKKVEKAAFDYLSSDLHRREDTQNFLLDIISNPVKYKVSFIVQSSLSQKGLKLKKENPADFKRFELYESLHKKAELLQDHQVLAIKRGCELGYLKWRVSVSGEVVKWHPALRISVHPKLNHFIHSVVTDSLHRFFLPSIERAIKKRLLNHAEDSAIDCFACNVRELFLTAPLKGKAVLGIDPGIKHGCKCALVDKHGKLITTAVLYWSKGPKSDLFFNEDAKQILVEMVRKACCRKLVIAIGNGKENRSVQKAIASMISANAFDPTDVQFWFKLKLKLYSFVIYYIINAIQLKSEHFSVVSECGSSVYSASDVAIAEFPKLDINLRSAVSIARRVLDPISEYVKIPPESFGVGSYQHSVNAKRLKAMLDQVVKECVSNVGVDVNIASCQVLEKVAGLNKKSAANIVKYREGNGMIHSRSELQKICGIGPKTFEQCAGFLFVFLDQDFTQPLLKKKRSYTGNPLDSTPVHPESYAVAEKILNITNTTLEDIKSDSFRSKFLLFKEKFEQLGPEFILVWELLCKPVLVCNPPKLLSDAMNLSSVETGQVVEGFVVSHTQFGSFIDIGVGFNGLLHISRYRDAGAPKVNSRIRVRVENVDFNTKRIGLALA</sequence>
<evidence type="ECO:0000313" key="2">
    <source>
        <dbReference type="Proteomes" id="UP000046393"/>
    </source>
</evidence>
<dbReference type="WBParaSite" id="SMUV_0000712701-mRNA-1">
    <property type="protein sequence ID" value="SMUV_0000712701-mRNA-1"/>
    <property type="gene ID" value="SMUV_0000712701"/>
</dbReference>
<dbReference type="Gene3D" id="1.10.10.650">
    <property type="entry name" value="RuvA domain 2-like"/>
    <property type="match status" value="1"/>
</dbReference>
<dbReference type="Gene3D" id="1.10.3500.10">
    <property type="entry name" value="Tex N-terminal region-like"/>
    <property type="match status" value="2"/>
</dbReference>
<dbReference type="InterPro" id="IPR018974">
    <property type="entry name" value="Tex-like_N"/>
</dbReference>